<protein>
    <submittedName>
        <fullName evidence="1">Tail tube protein</fullName>
    </submittedName>
</protein>
<sequence length="222" mass="24128">MAKLVWDKSGEHFYETGVRKGVLYNYDKSTSAYASGTVWNGLTGVTESPEGAEPTALYADDIKYLNLMSAEDWKGTITAYTFPKEFEKCDGYAELTAGVTIGQQDREIFGFSYQTRIGNDIEGSEKGYKIHCVYGCIASPSEKAYATINDSPEVVEFSWDVNATPVEVSGHKPTATLIIDSTKVSEKALKAVEDLLYGNDTTGTAKLPLPAEILSAITAEGE</sequence>
<evidence type="ECO:0000313" key="1">
    <source>
        <dbReference type="EMBL" id="DAF90669.1"/>
    </source>
</evidence>
<proteinExistence type="predicted"/>
<reference evidence="1" key="1">
    <citation type="journal article" date="2021" name="Proc. Natl. Acad. Sci. U.S.A.">
        <title>A Catalog of Tens of Thousands of Viruses from Human Metagenomes Reveals Hidden Associations with Chronic Diseases.</title>
        <authorList>
            <person name="Tisza M.J."/>
            <person name="Buck C.B."/>
        </authorList>
    </citation>
    <scope>NUCLEOTIDE SEQUENCE</scope>
    <source>
        <strain evidence="1">CtDS752</strain>
    </source>
</reference>
<accession>A0A8S5U894</accession>
<name>A0A8S5U894_9CAUD</name>
<dbReference type="EMBL" id="BK016034">
    <property type="protein sequence ID" value="DAF90669.1"/>
    <property type="molecule type" value="Genomic_DNA"/>
</dbReference>
<organism evidence="1">
    <name type="scientific">Siphoviridae sp. ctDS752</name>
    <dbReference type="NCBI Taxonomy" id="2825386"/>
    <lineage>
        <taxon>Viruses</taxon>
        <taxon>Duplodnaviria</taxon>
        <taxon>Heunggongvirae</taxon>
        <taxon>Uroviricota</taxon>
        <taxon>Caudoviricetes</taxon>
    </lineage>
</organism>